<evidence type="ECO:0000313" key="3">
    <source>
        <dbReference type="Proteomes" id="UP000594262"/>
    </source>
</evidence>
<dbReference type="EnsemblMetazoa" id="CLYHEMT006206.1">
    <property type="protein sequence ID" value="CLYHEMP006206.1"/>
    <property type="gene ID" value="CLYHEMG006206"/>
</dbReference>
<dbReference type="InterPro" id="IPR011050">
    <property type="entry name" value="Pectin_lyase_fold/virulence"/>
</dbReference>
<evidence type="ECO:0000256" key="1">
    <source>
        <dbReference type="SAM" id="Phobius"/>
    </source>
</evidence>
<organism evidence="2 3">
    <name type="scientific">Clytia hemisphaerica</name>
    <dbReference type="NCBI Taxonomy" id="252671"/>
    <lineage>
        <taxon>Eukaryota</taxon>
        <taxon>Metazoa</taxon>
        <taxon>Cnidaria</taxon>
        <taxon>Hydrozoa</taxon>
        <taxon>Hydroidolina</taxon>
        <taxon>Leptothecata</taxon>
        <taxon>Obeliida</taxon>
        <taxon>Clytiidae</taxon>
        <taxon>Clytia</taxon>
    </lineage>
</organism>
<dbReference type="Gene3D" id="2.160.20.10">
    <property type="entry name" value="Single-stranded right-handed beta-helix, Pectin lyase-like"/>
    <property type="match status" value="1"/>
</dbReference>
<sequence>LVEYNSNTSRYLNFVNINAEFKWHWNESRTFNKIAKIILDMSLVSVRKIIFCILLILALFDGVICTDGQSITKCIWNSLGKDNQCILNAGQYNDVTKINNLHGPSSSRPIVIKGDSLKKTVISGVMEVKHNGWQTDDGRIYKTKLPEDHPDIWQLFINDVMMTNARWPNSKWSDKSIFHGKFWSKMDKGSSPGRVKTGGYGKVVDSDLSQFDGKDLDGAMAILNIGSFNTFVGKVEDYGREGNGSFKFKDTFGKYHFKVKRCRYFLEDHIAFLDQPEEWFYERSTNTLYVYPQEGVDLNNKDTTIFGKITTYSLTIEKSSNILIQNLEFFATTLYIVDSFNITVDSCSFKFPSYSKRMLGDTSLIQWTKVDGESHNVKFINNEFYGSDGCVLQGGKGAKDMVIENNRFEFNDWSGANMERMMGGMSTVKTDGEGSIMRMNTLNNNGANVGLRPGTNSIVTMNRITRQCFGVIQNDGAGIQLQRKPQYYAQITHNWVFDSPKYGIRFDGQLPKIGTNGNMSYNVVWRCNGMMVKGDYHNVTNNLAFHKRNAQDSDGQGTGCMLCVISKLRQFPGIMNNHTEVCNNAADVANGGVNVKDRKNPLPFSAVLRNNLFNDDFIANDNFIDIQNFDFRPVPLSEAATKRIGPYNDVNETNVYWIPGREEKTPSFPIPPHKSQIDIRNPRDSLIWKNAYGCHKHRVFFGESRETMIKLGDVEKPRNMIELPSQLKNNLVYYWKVEPFCNDNGDLTVARKRESVNGDRVSNDWTRTRTIESQIWTFKTN</sequence>
<keyword evidence="1" id="KW-0472">Membrane</keyword>
<accession>A0A7M5V508</accession>
<keyword evidence="1" id="KW-0812">Transmembrane</keyword>
<dbReference type="InterPro" id="IPR012334">
    <property type="entry name" value="Pectin_lyas_fold"/>
</dbReference>
<dbReference type="PANTHER" id="PTHR36453">
    <property type="entry name" value="SECRETED PROTEIN-RELATED"/>
    <property type="match status" value="1"/>
</dbReference>
<evidence type="ECO:0000313" key="2">
    <source>
        <dbReference type="EnsemblMetazoa" id="CLYHEMP006206.1"/>
    </source>
</evidence>
<dbReference type="PANTHER" id="PTHR36453:SF1">
    <property type="entry name" value="RIGHT HANDED BETA HELIX DOMAIN-CONTAINING PROTEIN"/>
    <property type="match status" value="1"/>
</dbReference>
<name>A0A7M5V508_9CNID</name>
<dbReference type="AlphaFoldDB" id="A0A7M5V508"/>
<evidence type="ECO:0008006" key="4">
    <source>
        <dbReference type="Google" id="ProtNLM"/>
    </source>
</evidence>
<feature type="transmembrane region" description="Helical" evidence="1">
    <location>
        <begin position="37"/>
        <end position="60"/>
    </location>
</feature>
<dbReference type="OrthoDB" id="5946820at2759"/>
<proteinExistence type="predicted"/>
<protein>
    <recommendedName>
        <fullName evidence="4">Right handed beta helix domain-containing protein</fullName>
    </recommendedName>
</protein>
<dbReference type="SUPFAM" id="SSF51126">
    <property type="entry name" value="Pectin lyase-like"/>
    <property type="match status" value="1"/>
</dbReference>
<keyword evidence="3" id="KW-1185">Reference proteome</keyword>
<reference evidence="2" key="1">
    <citation type="submission" date="2021-01" db="UniProtKB">
        <authorList>
            <consortium name="EnsemblMetazoa"/>
        </authorList>
    </citation>
    <scope>IDENTIFICATION</scope>
</reference>
<dbReference type="Proteomes" id="UP000594262">
    <property type="component" value="Unplaced"/>
</dbReference>
<keyword evidence="1" id="KW-1133">Transmembrane helix</keyword>